<sequence length="365" mass="40676">MRREASRRRSEFLKVPTGPDAGAIVRNARKFLERYPDTPESMLLQQLLDELKQTEISRRDEIEGELARMNARAQAALGRFRLELLKLDAAWNAEPLYQLTVRRGDRDESFYTPDKAAFAAPDASGRARIAFTDRERRKITAAFLENGDGELTVDAASAAPVTLMVPDAPRNYLVRARYQAALTAMRRKVEAMTFPEFPAFLGNLAVLAEKSGGEYPAMLREQLAAAVRQAASLLEPGCDPAAGPAAGELHRFRRDFLAECAQNTPVFVGVWHHPADAEEKFFPVNLAYCRGAAWIPKGETKFESVGELRDLRLLPEPGAPAGLHAVFSPAGELALKERRDDWLIRARQIGLTRLPWPAFWPEAGR</sequence>
<gene>
    <name evidence="1" type="ORF">SDC9_137711</name>
</gene>
<comment type="caution">
    <text evidence="1">The sequence shown here is derived from an EMBL/GenBank/DDBJ whole genome shotgun (WGS) entry which is preliminary data.</text>
</comment>
<dbReference type="AlphaFoldDB" id="A0A645DMB7"/>
<reference evidence="1" key="1">
    <citation type="submission" date="2019-08" db="EMBL/GenBank/DDBJ databases">
        <authorList>
            <person name="Kucharzyk K."/>
            <person name="Murdoch R.W."/>
            <person name="Higgins S."/>
            <person name="Loffler F."/>
        </authorList>
    </citation>
    <scope>NUCLEOTIDE SEQUENCE</scope>
</reference>
<proteinExistence type="predicted"/>
<evidence type="ECO:0000313" key="1">
    <source>
        <dbReference type="EMBL" id="MPM90590.1"/>
    </source>
</evidence>
<name>A0A645DMB7_9ZZZZ</name>
<accession>A0A645DMB7</accession>
<organism evidence="1">
    <name type="scientific">bioreactor metagenome</name>
    <dbReference type="NCBI Taxonomy" id="1076179"/>
    <lineage>
        <taxon>unclassified sequences</taxon>
        <taxon>metagenomes</taxon>
        <taxon>ecological metagenomes</taxon>
    </lineage>
</organism>
<protein>
    <submittedName>
        <fullName evidence="1">Uncharacterized protein</fullName>
    </submittedName>
</protein>
<dbReference type="EMBL" id="VSSQ01037805">
    <property type="protein sequence ID" value="MPM90590.1"/>
    <property type="molecule type" value="Genomic_DNA"/>
</dbReference>